<gene>
    <name evidence="1" type="ORF">LEA_11398</name>
</gene>
<dbReference type="Gene3D" id="3.40.50.1000">
    <property type="entry name" value="HAD superfamily/HAD-like"/>
    <property type="match status" value="1"/>
</dbReference>
<evidence type="ECO:0008006" key="2">
    <source>
        <dbReference type="Google" id="ProtNLM"/>
    </source>
</evidence>
<name>K1TVL4_9ZZZZ</name>
<protein>
    <recommendedName>
        <fullName evidence="2">Aminoglycoside phosphotransferase domain-containing protein</fullName>
    </recommendedName>
</protein>
<organism evidence="1">
    <name type="scientific">human gut metagenome</name>
    <dbReference type="NCBI Taxonomy" id="408170"/>
    <lineage>
        <taxon>unclassified sequences</taxon>
        <taxon>metagenomes</taxon>
        <taxon>organismal metagenomes</taxon>
    </lineage>
</organism>
<reference evidence="1" key="1">
    <citation type="journal article" date="2013" name="Environ. Microbiol.">
        <title>Microbiota from the distal guts of lean and obese adolescents exhibit partial functional redundancy besides clear differences in community structure.</title>
        <authorList>
            <person name="Ferrer M."/>
            <person name="Ruiz A."/>
            <person name="Lanza F."/>
            <person name="Haange S.B."/>
            <person name="Oberbach A."/>
            <person name="Till H."/>
            <person name="Bargiela R."/>
            <person name="Campoy C."/>
            <person name="Segura M.T."/>
            <person name="Richter M."/>
            <person name="von Bergen M."/>
            <person name="Seifert J."/>
            <person name="Suarez A."/>
        </authorList>
    </citation>
    <scope>NUCLEOTIDE SEQUENCE</scope>
</reference>
<dbReference type="InterPro" id="IPR023214">
    <property type="entry name" value="HAD_sf"/>
</dbReference>
<dbReference type="InterPro" id="IPR036412">
    <property type="entry name" value="HAD-like_sf"/>
</dbReference>
<accession>K1TVL4</accession>
<dbReference type="SUPFAM" id="SSF56112">
    <property type="entry name" value="Protein kinase-like (PK-like)"/>
    <property type="match status" value="1"/>
</dbReference>
<proteinExistence type="predicted"/>
<evidence type="ECO:0000313" key="1">
    <source>
        <dbReference type="EMBL" id="EKC63316.1"/>
    </source>
</evidence>
<dbReference type="InterPro" id="IPR011009">
    <property type="entry name" value="Kinase-like_dom_sf"/>
</dbReference>
<comment type="caution">
    <text evidence="1">The sequence shown here is derived from an EMBL/GenBank/DDBJ whole genome shotgun (WGS) entry which is preliminary data.</text>
</comment>
<dbReference type="EMBL" id="AJWY01007678">
    <property type="protein sequence ID" value="EKC63316.1"/>
    <property type="molecule type" value="Genomic_DNA"/>
</dbReference>
<dbReference type="SUPFAM" id="SSF56784">
    <property type="entry name" value="HAD-like"/>
    <property type="match status" value="1"/>
</dbReference>
<sequence length="345" mass="39538">MKVIIDLDDTLSKTENRDYEHSQPIQSVIDKLGEMRETFNDVEVVLHTARGMNSCKGDVKMAEKKNRPAIERFLQRYGIKVDRIIFGKPLGDLYIDDKAMAAHDFAASTIESYRGLSGATVERVGDIVVKTAKNVAEQAEWYEQAKTYGIAVPAVYCVQLGKLYMQYVWGTPACWKVDIRVLRRIIEDIRNFPSLDGENDLQGYSNYCEKRASDAGLEYDCHGITECEILKKRTFCHGDLSLTNIIVRGGMLIYIDPSQKKEISNWLLDAAKVRASLRWLDAGLVGLEHDQRLVQYFDARFSSEELEAIKILERTHFYRVFYYARKLGRVDVANRLIEHFNTAEI</sequence>
<dbReference type="AlphaFoldDB" id="K1TVL4"/>